<dbReference type="Proteomes" id="UP000799324">
    <property type="component" value="Unassembled WGS sequence"/>
</dbReference>
<dbReference type="InterPro" id="IPR002401">
    <property type="entry name" value="Cyt_P450_E_grp-I"/>
</dbReference>
<protein>
    <submittedName>
        <fullName evidence="8">Cytochrome P450</fullName>
    </submittedName>
</protein>
<keyword evidence="7" id="KW-0732">Signal</keyword>
<dbReference type="PRINTS" id="PR00385">
    <property type="entry name" value="P450"/>
</dbReference>
<evidence type="ECO:0000256" key="3">
    <source>
        <dbReference type="ARBA" id="ARBA00022723"/>
    </source>
</evidence>
<feature type="binding site" description="axial binding residue" evidence="5">
    <location>
        <position position="407"/>
    </location>
    <ligand>
        <name>heme</name>
        <dbReference type="ChEBI" id="CHEBI:30413"/>
    </ligand>
    <ligandPart>
        <name>Fe</name>
        <dbReference type="ChEBI" id="CHEBI:18248"/>
    </ligandPart>
</feature>
<evidence type="ECO:0000256" key="2">
    <source>
        <dbReference type="ARBA" id="ARBA00010617"/>
    </source>
</evidence>
<dbReference type="InterPro" id="IPR036396">
    <property type="entry name" value="Cyt_P450_sf"/>
</dbReference>
<feature type="chain" id="PRO_5025445174" evidence="7">
    <location>
        <begin position="28"/>
        <end position="490"/>
    </location>
</feature>
<evidence type="ECO:0000256" key="7">
    <source>
        <dbReference type="SAM" id="SignalP"/>
    </source>
</evidence>
<keyword evidence="4 5" id="KW-0408">Iron</keyword>
<dbReference type="Gene3D" id="1.10.630.10">
    <property type="entry name" value="Cytochrome P450"/>
    <property type="match status" value="1"/>
</dbReference>
<accession>A0A6A6T9R0</accession>
<evidence type="ECO:0000256" key="4">
    <source>
        <dbReference type="ARBA" id="ARBA00023004"/>
    </source>
</evidence>
<evidence type="ECO:0000256" key="6">
    <source>
        <dbReference type="RuleBase" id="RU000461"/>
    </source>
</evidence>
<dbReference type="OrthoDB" id="1470350at2759"/>
<keyword evidence="5 6" id="KW-0349">Heme</keyword>
<dbReference type="PROSITE" id="PS00086">
    <property type="entry name" value="CYTOCHROME_P450"/>
    <property type="match status" value="1"/>
</dbReference>
<keyword evidence="9" id="KW-1185">Reference proteome</keyword>
<proteinExistence type="inferred from homology"/>
<dbReference type="GO" id="GO:0004497">
    <property type="term" value="F:monooxygenase activity"/>
    <property type="evidence" value="ECO:0007669"/>
    <property type="project" value="UniProtKB-KW"/>
</dbReference>
<keyword evidence="6" id="KW-0503">Monooxygenase</keyword>
<dbReference type="SUPFAM" id="SSF48264">
    <property type="entry name" value="Cytochrome P450"/>
    <property type="match status" value="1"/>
</dbReference>
<dbReference type="GO" id="GO:0020037">
    <property type="term" value="F:heme binding"/>
    <property type="evidence" value="ECO:0007669"/>
    <property type="project" value="InterPro"/>
</dbReference>
<dbReference type="PANTHER" id="PTHR24305">
    <property type="entry name" value="CYTOCHROME P450"/>
    <property type="match status" value="1"/>
</dbReference>
<evidence type="ECO:0000313" key="9">
    <source>
        <dbReference type="Proteomes" id="UP000799324"/>
    </source>
</evidence>
<feature type="signal peptide" evidence="7">
    <location>
        <begin position="1"/>
        <end position="27"/>
    </location>
</feature>
<dbReference type="AlphaFoldDB" id="A0A6A6T9R0"/>
<gene>
    <name evidence="8" type="ORF">K491DRAFT_744542</name>
</gene>
<keyword evidence="3 5" id="KW-0479">Metal-binding</keyword>
<dbReference type="InterPro" id="IPR050121">
    <property type="entry name" value="Cytochrome_P450_monoxygenase"/>
</dbReference>
<dbReference type="GO" id="GO:0005506">
    <property type="term" value="F:iron ion binding"/>
    <property type="evidence" value="ECO:0007669"/>
    <property type="project" value="InterPro"/>
</dbReference>
<keyword evidence="6" id="KW-0560">Oxidoreductase</keyword>
<sequence length="490" mass="55053">MAAVLLIGTAAVIAGGNILWTCDPAIAKQLFTLHTVQVPVDLIRFHDIWGPTVGSVEGQEWKNHRKIINYGFGPSTLPIVWEESIHQTETLIDRWARDEFVVKSPRTWMSRIALHVIAGIFFDTRMDWKDTESSNTNNDSYTSSLPNAILTIMLHLGVLFVTPRWLLGKLPFEPFQKTNKAFVDFTNYMLELRAKVLEKSDEVSTKRSRTMLESIVVAGSTNLSDPTVQPLSKESILGNIFFMMMAGHETAGNTLGFALLLLAVHPDSQNQVQQEVDDVLGERPKSDWSVETDYRALQKGYLGAVLTETLRLYHPVQFVWRTNVAETTVYDSTGDSHVVPANTLFCVNFAAAFSNPSTWPQAKISSAKRADLHFSRALDFNPTKWVHTREVTDNPTHWPFGQGGRTCPGKAMAQIEMVAVLATLLKNYSIELVITEDVLKACGDDHRIARERTRDDAIRRLEDDVEANLTIAMLKDLPIRLRGRFDETSP</sequence>
<comment type="similarity">
    <text evidence="2 6">Belongs to the cytochrome P450 family.</text>
</comment>
<dbReference type="InterPro" id="IPR017972">
    <property type="entry name" value="Cyt_P450_CS"/>
</dbReference>
<dbReference type="InterPro" id="IPR001128">
    <property type="entry name" value="Cyt_P450"/>
</dbReference>
<dbReference type="PANTHER" id="PTHR24305:SF166">
    <property type="entry name" value="CYTOCHROME P450 12A4, MITOCHONDRIAL-RELATED"/>
    <property type="match status" value="1"/>
</dbReference>
<dbReference type="GO" id="GO:0016705">
    <property type="term" value="F:oxidoreductase activity, acting on paired donors, with incorporation or reduction of molecular oxygen"/>
    <property type="evidence" value="ECO:0007669"/>
    <property type="project" value="InterPro"/>
</dbReference>
<reference evidence="8" key="1">
    <citation type="journal article" date="2020" name="Stud. Mycol.">
        <title>101 Dothideomycetes genomes: a test case for predicting lifestyles and emergence of pathogens.</title>
        <authorList>
            <person name="Haridas S."/>
            <person name="Albert R."/>
            <person name="Binder M."/>
            <person name="Bloem J."/>
            <person name="Labutti K."/>
            <person name="Salamov A."/>
            <person name="Andreopoulos B."/>
            <person name="Baker S."/>
            <person name="Barry K."/>
            <person name="Bills G."/>
            <person name="Bluhm B."/>
            <person name="Cannon C."/>
            <person name="Castanera R."/>
            <person name="Culley D."/>
            <person name="Daum C."/>
            <person name="Ezra D."/>
            <person name="Gonzalez J."/>
            <person name="Henrissat B."/>
            <person name="Kuo A."/>
            <person name="Liang C."/>
            <person name="Lipzen A."/>
            <person name="Lutzoni F."/>
            <person name="Magnuson J."/>
            <person name="Mondo S."/>
            <person name="Nolan M."/>
            <person name="Ohm R."/>
            <person name="Pangilinan J."/>
            <person name="Park H.-J."/>
            <person name="Ramirez L."/>
            <person name="Alfaro M."/>
            <person name="Sun H."/>
            <person name="Tritt A."/>
            <person name="Yoshinaga Y."/>
            <person name="Zwiers L.-H."/>
            <person name="Turgeon B."/>
            <person name="Goodwin S."/>
            <person name="Spatafora J."/>
            <person name="Crous P."/>
            <person name="Grigoriev I."/>
        </authorList>
    </citation>
    <scope>NUCLEOTIDE SEQUENCE</scope>
    <source>
        <strain evidence="8">CBS 122681</strain>
    </source>
</reference>
<evidence type="ECO:0000256" key="5">
    <source>
        <dbReference type="PIRSR" id="PIRSR602401-1"/>
    </source>
</evidence>
<dbReference type="Pfam" id="PF00067">
    <property type="entry name" value="p450"/>
    <property type="match status" value="1"/>
</dbReference>
<dbReference type="EMBL" id="MU004335">
    <property type="protein sequence ID" value="KAF2656520.1"/>
    <property type="molecule type" value="Genomic_DNA"/>
</dbReference>
<name>A0A6A6T9R0_9PLEO</name>
<evidence type="ECO:0000256" key="1">
    <source>
        <dbReference type="ARBA" id="ARBA00001971"/>
    </source>
</evidence>
<dbReference type="PRINTS" id="PR00463">
    <property type="entry name" value="EP450I"/>
</dbReference>
<comment type="cofactor">
    <cofactor evidence="1 5">
        <name>heme</name>
        <dbReference type="ChEBI" id="CHEBI:30413"/>
    </cofactor>
</comment>
<evidence type="ECO:0000313" key="8">
    <source>
        <dbReference type="EMBL" id="KAF2656520.1"/>
    </source>
</evidence>
<organism evidence="8 9">
    <name type="scientific">Lophiostoma macrostomum CBS 122681</name>
    <dbReference type="NCBI Taxonomy" id="1314788"/>
    <lineage>
        <taxon>Eukaryota</taxon>
        <taxon>Fungi</taxon>
        <taxon>Dikarya</taxon>
        <taxon>Ascomycota</taxon>
        <taxon>Pezizomycotina</taxon>
        <taxon>Dothideomycetes</taxon>
        <taxon>Pleosporomycetidae</taxon>
        <taxon>Pleosporales</taxon>
        <taxon>Lophiostomataceae</taxon>
        <taxon>Lophiostoma</taxon>
    </lineage>
</organism>